<comment type="similarity">
    <text evidence="7 14">Belongs to the CobU/CobP family.</text>
</comment>
<dbReference type="CDD" id="cd00544">
    <property type="entry name" value="CobU"/>
    <property type="match status" value="1"/>
</dbReference>
<comment type="catalytic activity">
    <reaction evidence="1 14">
        <text>adenosylcob(III)inamide + ATP = adenosylcob(III)inamide phosphate + ADP + H(+)</text>
        <dbReference type="Rhea" id="RHEA:15769"/>
        <dbReference type="ChEBI" id="CHEBI:2480"/>
        <dbReference type="ChEBI" id="CHEBI:15378"/>
        <dbReference type="ChEBI" id="CHEBI:30616"/>
        <dbReference type="ChEBI" id="CHEBI:58502"/>
        <dbReference type="ChEBI" id="CHEBI:456216"/>
        <dbReference type="EC" id="2.7.1.156"/>
    </reaction>
</comment>
<keyword evidence="13 14" id="KW-0342">GTP-binding</keyword>
<dbReference type="InterPro" id="IPR027417">
    <property type="entry name" value="P-loop_NTPase"/>
</dbReference>
<evidence type="ECO:0000256" key="2">
    <source>
        <dbReference type="ARBA" id="ARBA00000711"/>
    </source>
</evidence>
<feature type="binding site" evidence="16">
    <location>
        <position position="61"/>
    </location>
    <ligand>
        <name>GTP</name>
        <dbReference type="ChEBI" id="CHEBI:37565"/>
    </ligand>
</feature>
<feature type="active site" description="GMP-histidine intermediate" evidence="15">
    <location>
        <position position="49"/>
    </location>
</feature>
<dbReference type="Proteomes" id="UP000248614">
    <property type="component" value="Unassembled WGS sequence"/>
</dbReference>
<protein>
    <recommendedName>
        <fullName evidence="14">Bifunctional adenosylcobalamin biosynthesis protein</fullName>
        <ecNumber evidence="14">2.7.1.156</ecNumber>
        <ecNumber evidence="14">2.7.7.62</ecNumber>
    </recommendedName>
</protein>
<evidence type="ECO:0000256" key="7">
    <source>
        <dbReference type="ARBA" id="ARBA00007490"/>
    </source>
</evidence>
<keyword evidence="11 14" id="KW-0418">Kinase</keyword>
<dbReference type="EC" id="2.7.1.156" evidence="14"/>
<feature type="binding site" evidence="16">
    <location>
        <begin position="8"/>
        <end position="15"/>
    </location>
    <ligand>
        <name>GTP</name>
        <dbReference type="ChEBI" id="CHEBI:37565"/>
    </ligand>
</feature>
<dbReference type="SUPFAM" id="SSF52540">
    <property type="entry name" value="P-loop containing nucleoside triphosphate hydrolases"/>
    <property type="match status" value="1"/>
</dbReference>
<dbReference type="UniPathway" id="UPA00148">
    <property type="reaction ID" value="UER00236"/>
</dbReference>
<dbReference type="GO" id="GO:0005524">
    <property type="term" value="F:ATP binding"/>
    <property type="evidence" value="ECO:0007669"/>
    <property type="project" value="UniProtKB-UniRule"/>
</dbReference>
<evidence type="ECO:0000313" key="18">
    <source>
        <dbReference type="Proteomes" id="UP000248614"/>
    </source>
</evidence>
<organism evidence="17 18">
    <name type="scientific">Sphingomonas hengshuiensis</name>
    <dbReference type="NCBI Taxonomy" id="1609977"/>
    <lineage>
        <taxon>Bacteria</taxon>
        <taxon>Pseudomonadati</taxon>
        <taxon>Pseudomonadota</taxon>
        <taxon>Alphaproteobacteria</taxon>
        <taxon>Sphingomonadales</taxon>
        <taxon>Sphingomonadaceae</taxon>
        <taxon>Sphingomonas</taxon>
    </lineage>
</organism>
<gene>
    <name evidence="17" type="ORF">DI632_14120</name>
</gene>
<keyword evidence="9 14" id="KW-0808">Transferase</keyword>
<dbReference type="GO" id="GO:0008820">
    <property type="term" value="F:cobinamide phosphate guanylyltransferase activity"/>
    <property type="evidence" value="ECO:0007669"/>
    <property type="project" value="UniProtKB-UniRule"/>
</dbReference>
<evidence type="ECO:0000256" key="5">
    <source>
        <dbReference type="ARBA" id="ARBA00004692"/>
    </source>
</evidence>
<dbReference type="GO" id="GO:0009236">
    <property type="term" value="P:cobalamin biosynthetic process"/>
    <property type="evidence" value="ECO:0007669"/>
    <property type="project" value="UniProtKB-UniRule"/>
</dbReference>
<comment type="catalytic activity">
    <reaction evidence="3">
        <text>adenosylcob(III)inamide + GTP = adenosylcob(III)inamide phosphate + GDP + H(+)</text>
        <dbReference type="Rhea" id="RHEA:15765"/>
        <dbReference type="ChEBI" id="CHEBI:2480"/>
        <dbReference type="ChEBI" id="CHEBI:15378"/>
        <dbReference type="ChEBI" id="CHEBI:37565"/>
        <dbReference type="ChEBI" id="CHEBI:58189"/>
        <dbReference type="ChEBI" id="CHEBI:58502"/>
        <dbReference type="EC" id="2.7.1.156"/>
    </reaction>
</comment>
<dbReference type="PIRSF" id="PIRSF006135">
    <property type="entry name" value="CobU"/>
    <property type="match status" value="1"/>
</dbReference>
<comment type="pathway">
    <text evidence="5 14">Cofactor biosynthesis; adenosylcobalamin biosynthesis; adenosylcobalamin from cob(II)yrinate a,c-diamide: step 6/7.</text>
</comment>
<comment type="caution">
    <text evidence="17">The sequence shown here is derived from an EMBL/GenBank/DDBJ whole genome shotgun (WGS) entry which is preliminary data.</text>
</comment>
<dbReference type="PANTHER" id="PTHR34848">
    <property type="match status" value="1"/>
</dbReference>
<dbReference type="PANTHER" id="PTHR34848:SF1">
    <property type="entry name" value="BIFUNCTIONAL ADENOSYLCOBALAMIN BIOSYNTHESIS PROTEIN COBU"/>
    <property type="match status" value="1"/>
</dbReference>
<proteinExistence type="inferred from homology"/>
<evidence type="ECO:0000256" key="12">
    <source>
        <dbReference type="ARBA" id="ARBA00022840"/>
    </source>
</evidence>
<dbReference type="EC" id="2.7.7.62" evidence="14"/>
<evidence type="ECO:0000256" key="9">
    <source>
        <dbReference type="ARBA" id="ARBA00022679"/>
    </source>
</evidence>
<evidence type="ECO:0000313" key="17">
    <source>
        <dbReference type="EMBL" id="PZO73874.1"/>
    </source>
</evidence>
<dbReference type="GO" id="GO:0005525">
    <property type="term" value="F:GTP binding"/>
    <property type="evidence" value="ECO:0007669"/>
    <property type="project" value="UniProtKB-UniRule"/>
</dbReference>
<reference evidence="17 18" key="1">
    <citation type="submission" date="2017-08" db="EMBL/GenBank/DDBJ databases">
        <title>Infants hospitalized years apart are colonized by the same room-sourced microbial strains.</title>
        <authorList>
            <person name="Brooks B."/>
            <person name="Olm M.R."/>
            <person name="Firek B.A."/>
            <person name="Baker R."/>
            <person name="Thomas B.C."/>
            <person name="Morowitz M.J."/>
            <person name="Banfield J.F."/>
        </authorList>
    </citation>
    <scope>NUCLEOTIDE SEQUENCE [LARGE SCALE GENOMIC DNA]</scope>
    <source>
        <strain evidence="17">S2_018_000_R3_110</strain>
    </source>
</reference>
<comment type="catalytic activity">
    <reaction evidence="2 14">
        <text>adenosylcob(III)inamide phosphate + GTP + H(+) = adenosylcob(III)inamide-GDP + diphosphate</text>
        <dbReference type="Rhea" id="RHEA:22712"/>
        <dbReference type="ChEBI" id="CHEBI:15378"/>
        <dbReference type="ChEBI" id="CHEBI:33019"/>
        <dbReference type="ChEBI" id="CHEBI:37565"/>
        <dbReference type="ChEBI" id="CHEBI:58502"/>
        <dbReference type="ChEBI" id="CHEBI:60487"/>
        <dbReference type="EC" id="2.7.7.62"/>
    </reaction>
</comment>
<comment type="pathway">
    <text evidence="6 14">Cofactor biosynthesis; adenosylcobalamin biosynthesis; adenosylcobalamin from cob(II)yrinate a,c-diamide: step 5/7.</text>
</comment>
<evidence type="ECO:0000256" key="14">
    <source>
        <dbReference type="PIRNR" id="PIRNR006135"/>
    </source>
</evidence>
<dbReference type="NCBIfam" id="NF004469">
    <property type="entry name" value="PRK05800.1"/>
    <property type="match status" value="1"/>
</dbReference>
<dbReference type="AlphaFoldDB" id="A0A2W4YW16"/>
<evidence type="ECO:0000256" key="6">
    <source>
        <dbReference type="ARBA" id="ARBA00005159"/>
    </source>
</evidence>
<evidence type="ECO:0000256" key="4">
    <source>
        <dbReference type="ARBA" id="ARBA00003889"/>
    </source>
</evidence>
<evidence type="ECO:0000256" key="11">
    <source>
        <dbReference type="ARBA" id="ARBA00022777"/>
    </source>
</evidence>
<keyword evidence="17" id="KW-0548">Nucleotidyltransferase</keyword>
<evidence type="ECO:0000256" key="3">
    <source>
        <dbReference type="ARBA" id="ARBA00001522"/>
    </source>
</evidence>
<dbReference type="Pfam" id="PF02283">
    <property type="entry name" value="CobU"/>
    <property type="match status" value="1"/>
</dbReference>
<keyword evidence="12 14" id="KW-0067">ATP-binding</keyword>
<dbReference type="InterPro" id="IPR003203">
    <property type="entry name" value="CobU/CobP"/>
</dbReference>
<feature type="binding site" evidence="16">
    <location>
        <begin position="33"/>
        <end position="35"/>
    </location>
    <ligand>
        <name>GTP</name>
        <dbReference type="ChEBI" id="CHEBI:37565"/>
    </ligand>
</feature>
<feature type="binding site" evidence="16">
    <location>
        <begin position="50"/>
        <end position="53"/>
    </location>
    <ligand>
        <name>GTP</name>
        <dbReference type="ChEBI" id="CHEBI:37565"/>
    </ligand>
</feature>
<evidence type="ECO:0000256" key="10">
    <source>
        <dbReference type="ARBA" id="ARBA00022741"/>
    </source>
</evidence>
<evidence type="ECO:0000256" key="13">
    <source>
        <dbReference type="ARBA" id="ARBA00023134"/>
    </source>
</evidence>
<feature type="binding site" evidence="16">
    <location>
        <position position="80"/>
    </location>
    <ligand>
        <name>GTP</name>
        <dbReference type="ChEBI" id="CHEBI:37565"/>
    </ligand>
</feature>
<keyword evidence="10 14" id="KW-0547">Nucleotide-binding</keyword>
<dbReference type="Gene3D" id="3.40.50.300">
    <property type="entry name" value="P-loop containing nucleotide triphosphate hydrolases"/>
    <property type="match status" value="1"/>
</dbReference>
<evidence type="ECO:0000256" key="16">
    <source>
        <dbReference type="PIRSR" id="PIRSR006135-2"/>
    </source>
</evidence>
<sequence>MATSLFVGGARSGKSRLAQAAMEALPGPWTYVATAQGRDAEMAGRIARHRADRGAGWRTVECPIDLAQTIRTMEAPVLVDCLTLWLTNIMLGGHDVTRCNAELVAAIRAARHPLMLVSNEVGLGIVPEHPLGRAFRDAAGRLNQSVAAAVDRTWFVVAGMVLPLQRFEPTAPAPTVRAE</sequence>
<dbReference type="EMBL" id="QFNF01000047">
    <property type="protein sequence ID" value="PZO73874.1"/>
    <property type="molecule type" value="Genomic_DNA"/>
</dbReference>
<accession>A0A2W4YW16</accession>
<evidence type="ECO:0000256" key="8">
    <source>
        <dbReference type="ARBA" id="ARBA00022573"/>
    </source>
</evidence>
<name>A0A2W4YW16_9SPHN</name>
<evidence type="ECO:0000256" key="15">
    <source>
        <dbReference type="PIRSR" id="PIRSR006135-1"/>
    </source>
</evidence>
<dbReference type="GO" id="GO:0043752">
    <property type="term" value="F:adenosylcobinamide kinase activity"/>
    <property type="evidence" value="ECO:0007669"/>
    <property type="project" value="UniProtKB-EC"/>
</dbReference>
<keyword evidence="8 14" id="KW-0169">Cobalamin biosynthesis</keyword>
<evidence type="ECO:0000256" key="1">
    <source>
        <dbReference type="ARBA" id="ARBA00000312"/>
    </source>
</evidence>
<comment type="function">
    <text evidence="4 14">Catalyzes ATP-dependent phosphorylation of adenosylcobinamide and addition of GMP to adenosylcobinamide phosphate.</text>
</comment>